<dbReference type="InterPro" id="IPR012938">
    <property type="entry name" value="Glc/Sorbosone_DH"/>
</dbReference>
<name>A0A0R2P1H1_9ACTN</name>
<comment type="caution">
    <text evidence="2">The sequence shown here is derived from an EMBL/GenBank/DDBJ whole genome shotgun (WGS) entry which is preliminary data.</text>
</comment>
<organism evidence="2 3">
    <name type="scientific">Actinobacteria bacterium BACL2 MAG-120802-bin41</name>
    <dbReference type="NCBI Taxonomy" id="1655568"/>
    <lineage>
        <taxon>Bacteria</taxon>
        <taxon>Bacillati</taxon>
        <taxon>Actinomycetota</taxon>
        <taxon>Actinomycetes</taxon>
        <taxon>Actinomycetes incertae sedis</taxon>
        <taxon>ac1 cluster</taxon>
    </lineage>
</organism>
<evidence type="ECO:0000313" key="2">
    <source>
        <dbReference type="EMBL" id="KRO28714.1"/>
    </source>
</evidence>
<dbReference type="InterPro" id="IPR011042">
    <property type="entry name" value="6-blade_b-propeller_TolB-like"/>
</dbReference>
<dbReference type="EMBL" id="LIAS01000207">
    <property type="protein sequence ID" value="KRO28714.1"/>
    <property type="molecule type" value="Genomic_DNA"/>
</dbReference>
<protein>
    <recommendedName>
        <fullName evidence="1">Glucose/Sorbosone dehydrogenase domain-containing protein</fullName>
    </recommendedName>
</protein>
<sequence length="371" mass="40510">MISALPRIALVFILAFPQVFALAVASEGELKLSIESQNIDETLVESSRGAALAVLSDGSLLLGGGGAGNLLYRYKDSSLQLIGELYSQSERIRDSRFGPTDIAVLKQDVKGIDVLISYPQLNGAKNCVRLVVFRYSLNLEKKSIIKRERWFQGKPCVPIGAVQHAAGRIEILSSKSAYLTTGDLGFRRINQVAARGYLGGVFKISKSKIVQISSGHRNPQGIIKVGNNLYISEHGPRGGDELNLIEPNKDYGWPFVTYGKPYTSGDYVIPEKTGTHVGYQEPIYQWSPSVAPTELVLLPKNSIWGDLSNYIVMGTLASQSLIFIELQSPSSVGKIHTYLVNERLRDLEVLPTGGLVATTDGGKLLFITPTR</sequence>
<feature type="domain" description="Glucose/Sorbosone dehydrogenase" evidence="1">
    <location>
        <begin position="51"/>
        <end position="364"/>
    </location>
</feature>
<dbReference type="Pfam" id="PF07995">
    <property type="entry name" value="GSDH"/>
    <property type="match status" value="1"/>
</dbReference>
<dbReference type="InterPro" id="IPR011041">
    <property type="entry name" value="Quinoprot_gluc/sorb_DH_b-prop"/>
</dbReference>
<dbReference type="AlphaFoldDB" id="A0A0R2P1H1"/>
<dbReference type="SUPFAM" id="SSF50952">
    <property type="entry name" value="Soluble quinoprotein glucose dehydrogenase"/>
    <property type="match status" value="1"/>
</dbReference>
<gene>
    <name evidence="2" type="ORF">ABR60_06025</name>
</gene>
<proteinExistence type="predicted"/>
<evidence type="ECO:0000313" key="3">
    <source>
        <dbReference type="Proteomes" id="UP000053941"/>
    </source>
</evidence>
<reference evidence="2 3" key="1">
    <citation type="submission" date="2015-10" db="EMBL/GenBank/DDBJ databases">
        <title>Metagenome-Assembled Genomes uncover a global brackish microbiome.</title>
        <authorList>
            <person name="Hugerth L.W."/>
            <person name="Larsson J."/>
            <person name="Alneberg J."/>
            <person name="Lindh M.V."/>
            <person name="Legrand C."/>
            <person name="Pinhassi J."/>
            <person name="Andersson A.F."/>
        </authorList>
    </citation>
    <scope>NUCLEOTIDE SEQUENCE [LARGE SCALE GENOMIC DNA]</scope>
    <source>
        <strain evidence="2">BACL2 MAG-120802-bin41</strain>
    </source>
</reference>
<evidence type="ECO:0000259" key="1">
    <source>
        <dbReference type="Pfam" id="PF07995"/>
    </source>
</evidence>
<accession>A0A0R2P1H1</accession>
<dbReference type="Gene3D" id="2.120.10.30">
    <property type="entry name" value="TolB, C-terminal domain"/>
    <property type="match status" value="1"/>
</dbReference>
<dbReference type="Proteomes" id="UP000053941">
    <property type="component" value="Unassembled WGS sequence"/>
</dbReference>